<feature type="compositionally biased region" description="Basic and acidic residues" evidence="1">
    <location>
        <begin position="73"/>
        <end position="82"/>
    </location>
</feature>
<comment type="caution">
    <text evidence="3">The sequence shown here is derived from an EMBL/GenBank/DDBJ whole genome shotgun (WGS) entry which is preliminary data.</text>
</comment>
<dbReference type="PANTHER" id="PTHR35788:SF1">
    <property type="entry name" value="EXPORTED PROTEIN"/>
    <property type="match status" value="1"/>
</dbReference>
<protein>
    <submittedName>
        <fullName evidence="3">Vancomycin resistance protein YoaR</fullName>
    </submittedName>
</protein>
<keyword evidence="4" id="KW-1185">Reference proteome</keyword>
<feature type="region of interest" description="Disordered" evidence="1">
    <location>
        <begin position="1"/>
        <end position="119"/>
    </location>
</feature>
<reference evidence="3 4" key="1">
    <citation type="submission" date="2019-03" db="EMBL/GenBank/DDBJ databases">
        <title>Genomic Encyclopedia of Type Strains, Phase IV (KMG-IV): sequencing the most valuable type-strain genomes for metagenomic binning, comparative biology and taxonomic classification.</title>
        <authorList>
            <person name="Goeker M."/>
        </authorList>
    </citation>
    <scope>NUCLEOTIDE SEQUENCE [LARGE SCALE GENOMIC DNA]</scope>
    <source>
        <strain evidence="3 4">DSM 45775</strain>
    </source>
</reference>
<dbReference type="Proteomes" id="UP000295705">
    <property type="component" value="Unassembled WGS sequence"/>
</dbReference>
<dbReference type="AlphaFoldDB" id="A0A4R6VI86"/>
<dbReference type="PANTHER" id="PTHR35788">
    <property type="entry name" value="EXPORTED PROTEIN-RELATED"/>
    <property type="match status" value="1"/>
</dbReference>
<feature type="domain" description="YoaR-like putative peptidoglycan binding" evidence="2">
    <location>
        <begin position="363"/>
        <end position="424"/>
    </location>
</feature>
<evidence type="ECO:0000313" key="4">
    <source>
        <dbReference type="Proteomes" id="UP000295705"/>
    </source>
</evidence>
<dbReference type="Pfam" id="PF04294">
    <property type="entry name" value="VanW"/>
    <property type="match status" value="1"/>
</dbReference>
<evidence type="ECO:0000313" key="3">
    <source>
        <dbReference type="EMBL" id="TDQ61064.1"/>
    </source>
</evidence>
<feature type="region of interest" description="Disordered" evidence="1">
    <location>
        <begin position="629"/>
        <end position="660"/>
    </location>
</feature>
<feature type="compositionally biased region" description="Basic and acidic residues" evidence="1">
    <location>
        <begin position="20"/>
        <end position="40"/>
    </location>
</feature>
<dbReference type="InterPro" id="IPR007391">
    <property type="entry name" value="Vancomycin_resist_VanW"/>
</dbReference>
<name>A0A4R6VI86_9PSEU</name>
<dbReference type="RefSeq" id="WP_243741681.1">
    <property type="nucleotide sequence ID" value="NZ_BAABHR010000032.1"/>
</dbReference>
<gene>
    <name evidence="3" type="ORF">EV188_103570</name>
</gene>
<dbReference type="Pfam" id="PF12229">
    <property type="entry name" value="PG_binding_4"/>
    <property type="match status" value="1"/>
</dbReference>
<proteinExistence type="predicted"/>
<accession>A0A4R6VI86</accession>
<organism evidence="3 4">
    <name type="scientific">Actinomycetospora succinea</name>
    <dbReference type="NCBI Taxonomy" id="663603"/>
    <lineage>
        <taxon>Bacteria</taxon>
        <taxon>Bacillati</taxon>
        <taxon>Actinomycetota</taxon>
        <taxon>Actinomycetes</taxon>
        <taxon>Pseudonocardiales</taxon>
        <taxon>Pseudonocardiaceae</taxon>
        <taxon>Actinomycetospora</taxon>
    </lineage>
</organism>
<dbReference type="InterPro" id="IPR052913">
    <property type="entry name" value="Glycopeptide_resist_protein"/>
</dbReference>
<evidence type="ECO:0000259" key="2">
    <source>
        <dbReference type="Pfam" id="PF12229"/>
    </source>
</evidence>
<dbReference type="InterPro" id="IPR022029">
    <property type="entry name" value="YoaR-like_PG-bd"/>
</dbReference>
<sequence length="697" mass="72067">MTSPGGRTPEDTAVDTDESVTEHGAHTEARTEHGALDEPTRAMSGDTVGAPGSTVVGPPLETDSSPHGGPHGGPHDGPDDGPAHAAATTDPDRTAWIPTVPGDGPPPGPGAHEASSGGGRRRPVLLGAAVVGLLAVLYVGDLLLSSTDVPRGVAVAGVEIGGMGKPEAEEALRSQLSGRTSEPVALQAGTASATVDPRAAGLELDVEGTIARAGEQPFNPWTRLTSLFGTRDVAPVTRVNAFALGQALDGVRPQLDRPVAEGTVRYEGLEPVAVPSVPGSVVDGATAGQAVVDHWLDPTPVALPVAETPVTVTPEGIQRAIDGFARPAVAGPLTVVGDAKNATVTTRAITSFVRFTPDGRGGLTPGIDEPAAIAAIEPQLRTTEAEPRDATLAFNGATAEVVPAVVGREIDWPRTFSGVVEALGRPDGEAPPVFTPPPTAPGAEPVAPPPATGRAINAVYTTTPPKVTTESLAALGPAEMIGEFTTRGFKPDSGQNIKRVAEIVNGQVIAPNSVFSLNEASSPRNEANGFVPAGIIDDGAPGRGVGGGVSQFATTLYNAGYFAGLRNVEHKEHSYYITRYPAGREATVFEGSIDLRLGNDGPTPIYIRTQWTPSSITVQLYGIKRFEVTSEPGPRTNQTPPGVRDLGGNPECKASQGSEGFTITDTRVLRNLQTGEVRREPRTVRYEPQPTVTCNGR</sequence>
<dbReference type="EMBL" id="SNYO01000003">
    <property type="protein sequence ID" value="TDQ61064.1"/>
    <property type="molecule type" value="Genomic_DNA"/>
</dbReference>
<evidence type="ECO:0000256" key="1">
    <source>
        <dbReference type="SAM" id="MobiDB-lite"/>
    </source>
</evidence>